<evidence type="ECO:0000313" key="3">
    <source>
        <dbReference type="Proteomes" id="UP001206128"/>
    </source>
</evidence>
<evidence type="ECO:0000259" key="1">
    <source>
        <dbReference type="Pfam" id="PF04480"/>
    </source>
</evidence>
<dbReference type="SUPFAM" id="SSF52980">
    <property type="entry name" value="Restriction endonuclease-like"/>
    <property type="match status" value="1"/>
</dbReference>
<organism evidence="2 3">
    <name type="scientific">Goodfellowiella coeruleoviolacea</name>
    <dbReference type="NCBI Taxonomy" id="334858"/>
    <lineage>
        <taxon>Bacteria</taxon>
        <taxon>Bacillati</taxon>
        <taxon>Actinomycetota</taxon>
        <taxon>Actinomycetes</taxon>
        <taxon>Pseudonocardiales</taxon>
        <taxon>Pseudonocardiaceae</taxon>
        <taxon>Goodfellowiella</taxon>
    </lineage>
</organism>
<dbReference type="Gene3D" id="3.40.960.10">
    <property type="entry name" value="VSR Endonuclease"/>
    <property type="match status" value="1"/>
</dbReference>
<evidence type="ECO:0000313" key="2">
    <source>
        <dbReference type="EMBL" id="MCP2165433.1"/>
    </source>
</evidence>
<gene>
    <name evidence="2" type="ORF">LX83_002291</name>
</gene>
<reference evidence="2" key="1">
    <citation type="submission" date="2022-06" db="EMBL/GenBank/DDBJ databases">
        <title>Genomic Encyclopedia of Archaeal and Bacterial Type Strains, Phase II (KMG-II): from individual species to whole genera.</title>
        <authorList>
            <person name="Goeker M."/>
        </authorList>
    </citation>
    <scope>NUCLEOTIDE SEQUENCE</scope>
    <source>
        <strain evidence="2">DSM 43935</strain>
    </source>
</reference>
<dbReference type="AlphaFoldDB" id="A0AAE3GFY4"/>
<dbReference type="Proteomes" id="UP001206128">
    <property type="component" value="Unassembled WGS sequence"/>
</dbReference>
<protein>
    <recommendedName>
        <fullName evidence="1">DUF559 domain-containing protein</fullName>
    </recommendedName>
</protein>
<dbReference type="EMBL" id="JAMTCK010000005">
    <property type="protein sequence ID" value="MCP2165433.1"/>
    <property type="molecule type" value="Genomic_DNA"/>
</dbReference>
<sequence length="307" mass="34150">MRILDGMTTLPDGFHGAHRRDEIEALLGRHAIRKAVEEGRLVAFSRIVLVDRRRLLDLPTRAAAALLHAGPRAVLTSHTAALLYGCSAADPGSIHVMVGYDQHLPSRPGLTVHYGQYQESDVVELSELRVLGLDAVIAQLLCTTSRSTALACADQALGSVAPHLRGELRAEIDHQLTVRADPRGRRRGRFLLDLATGLPESPWESRLLLKVVDEGFPVPTPQHEVRDLNGRTLYRLDFAWPAVRIALEYDGYAAHAGRQERDRARDADLGRRGWTVIRVTHEDLRNPTWLFERLRMAFAGQWGVVAA</sequence>
<comment type="caution">
    <text evidence="2">The sequence shown here is derived from an EMBL/GenBank/DDBJ whole genome shotgun (WGS) entry which is preliminary data.</text>
</comment>
<dbReference type="InterPro" id="IPR011335">
    <property type="entry name" value="Restrct_endonuc-II-like"/>
</dbReference>
<name>A0AAE3GFY4_9PSEU</name>
<feature type="domain" description="DUF559" evidence="1">
    <location>
        <begin position="234"/>
        <end position="285"/>
    </location>
</feature>
<proteinExistence type="predicted"/>
<dbReference type="InterPro" id="IPR007569">
    <property type="entry name" value="DUF559"/>
</dbReference>
<dbReference type="Pfam" id="PF04480">
    <property type="entry name" value="DUF559"/>
    <property type="match status" value="1"/>
</dbReference>
<keyword evidence="3" id="KW-1185">Reference proteome</keyword>
<accession>A0AAE3GFY4</accession>